<keyword evidence="5" id="KW-1185">Reference proteome</keyword>
<dbReference type="InterPro" id="IPR000883">
    <property type="entry name" value="Cyt_C_Oxase_1"/>
</dbReference>
<keyword evidence="1" id="KW-0496">Mitochondrion</keyword>
<comment type="catalytic activity">
    <reaction evidence="1">
        <text>4 Fe(II)-[cytochrome c] + O2 + 8 H(+)(in) = 4 Fe(III)-[cytochrome c] + 2 H2O + 4 H(+)(out)</text>
        <dbReference type="Rhea" id="RHEA:11436"/>
        <dbReference type="Rhea" id="RHEA-COMP:10350"/>
        <dbReference type="Rhea" id="RHEA-COMP:14399"/>
        <dbReference type="ChEBI" id="CHEBI:15377"/>
        <dbReference type="ChEBI" id="CHEBI:15378"/>
        <dbReference type="ChEBI" id="CHEBI:15379"/>
        <dbReference type="ChEBI" id="CHEBI:29033"/>
        <dbReference type="ChEBI" id="CHEBI:29034"/>
        <dbReference type="EC" id="7.1.1.9"/>
    </reaction>
</comment>
<feature type="non-terminal residue" evidence="4">
    <location>
        <position position="1"/>
    </location>
</feature>
<organism evidence="4 5">
    <name type="scientific">Genlisea aurea</name>
    <dbReference type="NCBI Taxonomy" id="192259"/>
    <lineage>
        <taxon>Eukaryota</taxon>
        <taxon>Viridiplantae</taxon>
        <taxon>Streptophyta</taxon>
        <taxon>Embryophyta</taxon>
        <taxon>Tracheophyta</taxon>
        <taxon>Spermatophyta</taxon>
        <taxon>Magnoliopsida</taxon>
        <taxon>eudicotyledons</taxon>
        <taxon>Gunneridae</taxon>
        <taxon>Pentapetalae</taxon>
        <taxon>asterids</taxon>
        <taxon>lamiids</taxon>
        <taxon>Lamiales</taxon>
        <taxon>Lentibulariaceae</taxon>
        <taxon>Genlisea</taxon>
    </lineage>
</organism>
<name>S8CDI9_9LAMI</name>
<comment type="similarity">
    <text evidence="1">Belongs to the heme-copper respiratory oxidase family.</text>
</comment>
<keyword evidence="1" id="KW-0186">Copper</keyword>
<evidence type="ECO:0000259" key="3">
    <source>
        <dbReference type="PROSITE" id="PS50855"/>
    </source>
</evidence>
<comment type="pathway">
    <text evidence="1">Energy metabolism; oxidative phosphorylation.</text>
</comment>
<dbReference type="SUPFAM" id="SSF81442">
    <property type="entry name" value="Cytochrome c oxidase subunit I-like"/>
    <property type="match status" value="1"/>
</dbReference>
<dbReference type="GO" id="GO:0005743">
    <property type="term" value="C:mitochondrial inner membrane"/>
    <property type="evidence" value="ECO:0007669"/>
    <property type="project" value="UniProtKB-SubCell"/>
</dbReference>
<dbReference type="EMBL" id="AUSU01006072">
    <property type="protein sequence ID" value="EPS62536.1"/>
    <property type="molecule type" value="Genomic_DNA"/>
</dbReference>
<keyword evidence="1" id="KW-0249">Electron transport</keyword>
<dbReference type="InterPro" id="IPR023616">
    <property type="entry name" value="Cyt_c_oxase-like_su1_dom"/>
</dbReference>
<gene>
    <name evidence="4" type="ORF">M569_12254</name>
</gene>
<feature type="transmembrane region" description="Helical" evidence="2">
    <location>
        <begin position="149"/>
        <end position="169"/>
    </location>
</feature>
<keyword evidence="1" id="KW-0679">Respiratory chain</keyword>
<keyword evidence="1" id="KW-0349">Heme</keyword>
<keyword evidence="1" id="KW-0813">Transport</keyword>
<dbReference type="InterPro" id="IPR036927">
    <property type="entry name" value="Cyt_c_oxase-like_su1_sf"/>
</dbReference>
<evidence type="ECO:0000256" key="2">
    <source>
        <dbReference type="SAM" id="Phobius"/>
    </source>
</evidence>
<feature type="transmembrane region" description="Helical" evidence="2">
    <location>
        <begin position="12"/>
        <end position="35"/>
    </location>
</feature>
<dbReference type="GO" id="GO:0004129">
    <property type="term" value="F:cytochrome-c oxidase activity"/>
    <property type="evidence" value="ECO:0007669"/>
    <property type="project" value="UniProtKB-EC"/>
</dbReference>
<dbReference type="GO" id="GO:0006119">
    <property type="term" value="P:oxidative phosphorylation"/>
    <property type="evidence" value="ECO:0007669"/>
    <property type="project" value="UniProtKB-UniPathway"/>
</dbReference>
<dbReference type="PROSITE" id="PS50855">
    <property type="entry name" value="COX1"/>
    <property type="match status" value="1"/>
</dbReference>
<dbReference type="Pfam" id="PF00115">
    <property type="entry name" value="COX1"/>
    <property type="match status" value="1"/>
</dbReference>
<proteinExistence type="inferred from homology"/>
<keyword evidence="2" id="KW-1133">Transmembrane helix</keyword>
<dbReference type="AlphaFoldDB" id="S8CDI9"/>
<dbReference type="Proteomes" id="UP000015453">
    <property type="component" value="Unassembled WGS sequence"/>
</dbReference>
<dbReference type="GO" id="GO:0046872">
    <property type="term" value="F:metal ion binding"/>
    <property type="evidence" value="ECO:0007669"/>
    <property type="project" value="UniProtKB-KW"/>
</dbReference>
<evidence type="ECO:0000313" key="5">
    <source>
        <dbReference type="Proteomes" id="UP000015453"/>
    </source>
</evidence>
<dbReference type="PANTHER" id="PTHR10422:SF18">
    <property type="entry name" value="CYTOCHROME C OXIDASE SUBUNIT 1"/>
    <property type="match status" value="1"/>
</dbReference>
<dbReference type="OrthoDB" id="2443709at2759"/>
<feature type="transmembrane region" description="Helical" evidence="2">
    <location>
        <begin position="55"/>
        <end position="81"/>
    </location>
</feature>
<sequence>VVQYVMTTSHKIIGILYGYIGYIFGIIGYIVSMLIRSELNTTGLSIVRKVKEVNIYNNWITIHGLIMIFVFIMPVAIGYYGNYLIPLLIGTSELSMPRINGISYYMLIIGIVIFFISTVIISKPISSGWTLYAPLSTRDGDNTGFNVDLSLLVVHVLGISSTLGSVNYITTNKYNRHNGLIMLSINIYNFSIVVTSILLIGSLPILGVGITGLLLDRNINSSIYDITGDPVLYQHLFWFFG</sequence>
<dbReference type="UniPathway" id="UPA00705"/>
<dbReference type="Gene3D" id="1.20.210.10">
    <property type="entry name" value="Cytochrome c oxidase-like, subunit I domain"/>
    <property type="match status" value="1"/>
</dbReference>
<feature type="transmembrane region" description="Helical" evidence="2">
    <location>
        <begin position="102"/>
        <end position="121"/>
    </location>
</feature>
<keyword evidence="1 2" id="KW-0812">Transmembrane</keyword>
<protein>
    <recommendedName>
        <fullName evidence="1">Cytochrome c oxidase subunit 1</fullName>
        <ecNumber evidence="1">7.1.1.9</ecNumber>
    </recommendedName>
</protein>
<dbReference type="GO" id="GO:0022904">
    <property type="term" value="P:respiratory electron transport chain"/>
    <property type="evidence" value="ECO:0007669"/>
    <property type="project" value="TreeGrafter"/>
</dbReference>
<accession>S8CDI9</accession>
<dbReference type="GO" id="GO:0020037">
    <property type="term" value="F:heme binding"/>
    <property type="evidence" value="ECO:0007669"/>
    <property type="project" value="InterPro"/>
</dbReference>
<keyword evidence="1" id="KW-0408">Iron</keyword>
<keyword evidence="1" id="KW-0479">Metal-binding</keyword>
<dbReference type="GO" id="GO:0015990">
    <property type="term" value="P:electron transport coupled proton transport"/>
    <property type="evidence" value="ECO:0007669"/>
    <property type="project" value="TreeGrafter"/>
</dbReference>
<evidence type="ECO:0000256" key="1">
    <source>
        <dbReference type="RuleBase" id="RU000369"/>
    </source>
</evidence>
<dbReference type="PRINTS" id="PR01165">
    <property type="entry name" value="CYCOXIDASEI"/>
</dbReference>
<comment type="caution">
    <text evidence="4">The sequence shown here is derived from an EMBL/GenBank/DDBJ whole genome shotgun (WGS) entry which is preliminary data.</text>
</comment>
<dbReference type="EC" id="7.1.1.9" evidence="1"/>
<feature type="transmembrane region" description="Helical" evidence="2">
    <location>
        <begin position="190"/>
        <end position="215"/>
    </location>
</feature>
<feature type="non-terminal residue" evidence="4">
    <location>
        <position position="241"/>
    </location>
</feature>
<reference evidence="4 5" key="1">
    <citation type="journal article" date="2013" name="BMC Genomics">
        <title>The miniature genome of a carnivorous plant Genlisea aurea contains a low number of genes and short non-coding sequences.</title>
        <authorList>
            <person name="Leushkin E.V."/>
            <person name="Sutormin R.A."/>
            <person name="Nabieva E.R."/>
            <person name="Penin A.A."/>
            <person name="Kondrashov A.S."/>
            <person name="Logacheva M.D."/>
        </authorList>
    </citation>
    <scope>NUCLEOTIDE SEQUENCE [LARGE SCALE GENOMIC DNA]</scope>
</reference>
<keyword evidence="1 2" id="KW-0472">Membrane</keyword>
<evidence type="ECO:0000313" key="4">
    <source>
        <dbReference type="EMBL" id="EPS62536.1"/>
    </source>
</evidence>
<keyword evidence="1" id="KW-0999">Mitochondrion inner membrane</keyword>
<feature type="domain" description="Cytochrome oxidase subunit I profile" evidence="3">
    <location>
        <begin position="1"/>
        <end position="241"/>
    </location>
</feature>
<comment type="subcellular location">
    <subcellularLocation>
        <location evidence="1">Mitochondrion inner membrane</location>
        <topology evidence="1">Multi-pass membrane protein</topology>
    </subcellularLocation>
</comment>
<dbReference type="PANTHER" id="PTHR10422">
    <property type="entry name" value="CYTOCHROME C OXIDASE SUBUNIT 1"/>
    <property type="match status" value="1"/>
</dbReference>
<comment type="function">
    <text evidence="1">Component of the cytochrome c oxidase, the last enzyme in the mitochondrial electron transport chain which drives oxidative phosphorylation. The respiratory chain contains 3 multisubunit complexes succinate dehydrogenase (complex II, CII), ubiquinol-cytochrome c oxidoreductase (cytochrome b-c1 complex, complex III, CIII) and cytochrome c oxidase (complex IV, CIV), that cooperate to transfer electrons derived from NADH and succinate to molecular oxygen, creating an electrochemical gradient over the inner membrane that drives transmembrane transport and the ATP synthase. Cytochrome c oxidase is the component of the respiratory chain that catalyzes the reduction of oxygen to water. Electrons originating from reduced cytochrome c in the intermembrane space (IMS) are transferred via the dinuclear copper A center (CU(A)) of subunit 2 and heme A of subunit 1 to the active site in subunit 1, a binuclear center (BNC) formed by heme A3 and copper B (CU(B)). The BNC reduces molecular oxygen to 2 water molecules using 4 electrons from cytochrome c in the IMS and 4 protons from the mitochondrial matrix.</text>
</comment>